<feature type="domain" description="Ketoreductase" evidence="4">
    <location>
        <begin position="9"/>
        <end position="200"/>
    </location>
</feature>
<dbReference type="Pfam" id="PF00106">
    <property type="entry name" value="adh_short"/>
    <property type="match status" value="1"/>
</dbReference>
<dbReference type="Proteomes" id="UP000289200">
    <property type="component" value="Unassembled WGS sequence"/>
</dbReference>
<accession>A0A3S4FFB1</accession>
<organism evidence="5 6">
    <name type="scientific">Rhodoplanes serenus</name>
    <dbReference type="NCBI Taxonomy" id="200615"/>
    <lineage>
        <taxon>Bacteria</taxon>
        <taxon>Pseudomonadati</taxon>
        <taxon>Pseudomonadota</taxon>
        <taxon>Alphaproteobacteria</taxon>
        <taxon>Hyphomicrobiales</taxon>
        <taxon>Nitrobacteraceae</taxon>
        <taxon>Rhodoplanes</taxon>
    </lineage>
</organism>
<evidence type="ECO:0000313" key="6">
    <source>
        <dbReference type="Proteomes" id="UP000289200"/>
    </source>
</evidence>
<dbReference type="SUPFAM" id="SSF51735">
    <property type="entry name" value="NAD(P)-binding Rossmann-fold domains"/>
    <property type="match status" value="1"/>
</dbReference>
<keyword evidence="6" id="KW-1185">Reference proteome</keyword>
<dbReference type="PRINTS" id="PR00081">
    <property type="entry name" value="GDHRDH"/>
</dbReference>
<dbReference type="InterPro" id="IPR002347">
    <property type="entry name" value="SDR_fam"/>
</dbReference>
<dbReference type="GO" id="GO:0016491">
    <property type="term" value="F:oxidoreductase activity"/>
    <property type="evidence" value="ECO:0007669"/>
    <property type="project" value="UniProtKB-KW"/>
</dbReference>
<evidence type="ECO:0000256" key="2">
    <source>
        <dbReference type="ARBA" id="ARBA00023002"/>
    </source>
</evidence>
<dbReference type="EMBL" id="UWOC01000192">
    <property type="protein sequence ID" value="VCU10859.1"/>
    <property type="molecule type" value="Genomic_DNA"/>
</dbReference>
<dbReference type="InterPro" id="IPR057326">
    <property type="entry name" value="KR_dom"/>
</dbReference>
<evidence type="ECO:0000259" key="4">
    <source>
        <dbReference type="SMART" id="SM00822"/>
    </source>
</evidence>
<dbReference type="Gene3D" id="3.40.50.720">
    <property type="entry name" value="NAD(P)-binding Rossmann-like Domain"/>
    <property type="match status" value="1"/>
</dbReference>
<dbReference type="AlphaFoldDB" id="A0A3S4FFB1"/>
<dbReference type="InterPro" id="IPR051687">
    <property type="entry name" value="Peroxisomal_Beta-Oxidation"/>
</dbReference>
<reference evidence="6" key="1">
    <citation type="submission" date="2018-10" db="EMBL/GenBank/DDBJ databases">
        <authorList>
            <person name="Peiro R."/>
            <person name="Begona"/>
            <person name="Cbmso G."/>
            <person name="Lopez M."/>
            <person name="Gonzalez S."/>
            <person name="Sacristan E."/>
            <person name="Castillo E."/>
        </authorList>
    </citation>
    <scope>NUCLEOTIDE SEQUENCE [LARGE SCALE GENOMIC DNA]</scope>
</reference>
<dbReference type="PANTHER" id="PTHR45024:SF2">
    <property type="entry name" value="SCP2 DOMAIN-CONTAINING PROTEIN"/>
    <property type="match status" value="1"/>
</dbReference>
<gene>
    <name evidence="5" type="ORF">RHODGE_RHODGE_04424</name>
</gene>
<dbReference type="PRINTS" id="PR00080">
    <property type="entry name" value="SDRFAMILY"/>
</dbReference>
<protein>
    <submittedName>
        <fullName evidence="5">Short-chain type dehydrogenase/reductase</fullName>
    </submittedName>
</protein>
<dbReference type="OrthoDB" id="9804774at2"/>
<dbReference type="SMART" id="SM00822">
    <property type="entry name" value="PKS_KR"/>
    <property type="match status" value="1"/>
</dbReference>
<dbReference type="RefSeq" id="WP_129611218.1">
    <property type="nucleotide sequence ID" value="NZ_UWOC01000192.1"/>
</dbReference>
<keyword evidence="2" id="KW-0560">Oxidoreductase</keyword>
<comment type="similarity">
    <text evidence="1 3">Belongs to the short-chain dehydrogenases/reductases (SDR) family.</text>
</comment>
<name>A0A3S4FFB1_9BRAD</name>
<evidence type="ECO:0000313" key="5">
    <source>
        <dbReference type="EMBL" id="VCU10859.1"/>
    </source>
</evidence>
<dbReference type="InterPro" id="IPR036291">
    <property type="entry name" value="NAD(P)-bd_dom_sf"/>
</dbReference>
<dbReference type="PANTHER" id="PTHR45024">
    <property type="entry name" value="DEHYDROGENASES, SHORT CHAIN"/>
    <property type="match status" value="1"/>
</dbReference>
<evidence type="ECO:0000256" key="1">
    <source>
        <dbReference type="ARBA" id="ARBA00006484"/>
    </source>
</evidence>
<proteinExistence type="inferred from homology"/>
<sequence>MGAIGFEGRVAIVTGAGGGLGRSHAMLLAARGARVVVNDLGTSVDGRGQPSRMAEQVAAEICAAGGMAVANGDDVATPAGAARLAEQAIDAFGRVDILINNAGILRDKTFAKMDLADFHRVLEVHLLGTVYCTKAVWAGMVEQGHGRIVVTTSSSGLYGHFGQTNYDTAKLGLVGFMKALAQEGRRHGIAVNAIGPLAATRMSDGVLDAEVFRRMPPEHVSAVVAYLASDRCGVSGEVLVAGGGYLARAAVVESHGVVLPADHPSPEAVEAALAQASDLSRAVAYPDLTSAFAAAAERLKAAHRDRAPEDSVPAASVP</sequence>
<comment type="caution">
    <text evidence="5">The sequence shown here is derived from an EMBL/GenBank/DDBJ whole genome shotgun (WGS) entry which is preliminary data.</text>
</comment>
<evidence type="ECO:0000256" key="3">
    <source>
        <dbReference type="RuleBase" id="RU000363"/>
    </source>
</evidence>